<dbReference type="Proteomes" id="UP001516023">
    <property type="component" value="Unassembled WGS sequence"/>
</dbReference>
<sequence length="179" mass="20363">MLSQPIESKTKCTEMVSSVPGSYVVSTFFKETPKQINLIDLRVSDLSNLKEEDPFLYYSIPAVRKAAMHGISVDQSCLVAPSSSRNSSCPVRRSISFDSTDSHHDMEVDEEIAHVNIEMQEYVIEFCQVTRQTRISFESPDPLVQDYLHSFDGDNEDDEEDDDCILSFLESYRKLSIDC</sequence>
<protein>
    <submittedName>
        <fullName evidence="1">Uncharacterized protein</fullName>
    </submittedName>
</protein>
<gene>
    <name evidence="1" type="ORF">HJC23_008833</name>
</gene>
<organism evidence="1 2">
    <name type="scientific">Cyclotella cryptica</name>
    <dbReference type="NCBI Taxonomy" id="29204"/>
    <lineage>
        <taxon>Eukaryota</taxon>
        <taxon>Sar</taxon>
        <taxon>Stramenopiles</taxon>
        <taxon>Ochrophyta</taxon>
        <taxon>Bacillariophyta</taxon>
        <taxon>Coscinodiscophyceae</taxon>
        <taxon>Thalassiosirophycidae</taxon>
        <taxon>Stephanodiscales</taxon>
        <taxon>Stephanodiscaceae</taxon>
        <taxon>Cyclotella</taxon>
    </lineage>
</organism>
<reference evidence="1 2" key="1">
    <citation type="journal article" date="2020" name="G3 (Bethesda)">
        <title>Improved Reference Genome for Cyclotella cryptica CCMP332, a Model for Cell Wall Morphogenesis, Salinity Adaptation, and Lipid Production in Diatoms (Bacillariophyta).</title>
        <authorList>
            <person name="Roberts W.R."/>
            <person name="Downey K.M."/>
            <person name="Ruck E.C."/>
            <person name="Traller J.C."/>
            <person name="Alverson A.J."/>
        </authorList>
    </citation>
    <scope>NUCLEOTIDE SEQUENCE [LARGE SCALE GENOMIC DNA]</scope>
    <source>
        <strain evidence="1 2">CCMP332</strain>
    </source>
</reference>
<dbReference type="AlphaFoldDB" id="A0ABD3Q958"/>
<comment type="caution">
    <text evidence="1">The sequence shown here is derived from an EMBL/GenBank/DDBJ whole genome shotgun (WGS) entry which is preliminary data.</text>
</comment>
<evidence type="ECO:0000313" key="1">
    <source>
        <dbReference type="EMBL" id="KAL3796880.1"/>
    </source>
</evidence>
<name>A0ABD3Q958_9STRA</name>
<proteinExistence type="predicted"/>
<keyword evidence="2" id="KW-1185">Reference proteome</keyword>
<evidence type="ECO:0000313" key="2">
    <source>
        <dbReference type="Proteomes" id="UP001516023"/>
    </source>
</evidence>
<accession>A0ABD3Q958</accession>
<dbReference type="EMBL" id="JABMIG020000059">
    <property type="protein sequence ID" value="KAL3796880.1"/>
    <property type="molecule type" value="Genomic_DNA"/>
</dbReference>